<evidence type="ECO:0000256" key="3">
    <source>
        <dbReference type="ARBA" id="ARBA00022801"/>
    </source>
</evidence>
<dbReference type="FunFam" id="1.10.486.10:FF:000016">
    <property type="entry name" value="DNA helicase"/>
    <property type="match status" value="1"/>
</dbReference>
<dbReference type="EC" id="5.6.2.4" evidence="9"/>
<proteinExistence type="inferred from homology"/>
<keyword evidence="7" id="KW-0413">Isomerase</keyword>
<keyword evidence="2 12" id="KW-0547">Nucleotide-binding</keyword>
<evidence type="ECO:0000256" key="8">
    <source>
        <dbReference type="ARBA" id="ARBA00034617"/>
    </source>
</evidence>
<dbReference type="CDD" id="cd17932">
    <property type="entry name" value="DEXQc_UvrD"/>
    <property type="match status" value="1"/>
</dbReference>
<dbReference type="InterPro" id="IPR027417">
    <property type="entry name" value="P-loop_NTPase"/>
</dbReference>
<evidence type="ECO:0000256" key="11">
    <source>
        <dbReference type="ARBA" id="ARBA00048988"/>
    </source>
</evidence>
<evidence type="ECO:0000256" key="1">
    <source>
        <dbReference type="ARBA" id="ARBA00009922"/>
    </source>
</evidence>
<dbReference type="GO" id="GO:0043138">
    <property type="term" value="F:3'-5' DNA helicase activity"/>
    <property type="evidence" value="ECO:0007669"/>
    <property type="project" value="UniProtKB-EC"/>
</dbReference>
<evidence type="ECO:0000256" key="9">
    <source>
        <dbReference type="ARBA" id="ARBA00034808"/>
    </source>
</evidence>
<sequence>MTSSFLIGLNEEQKKAVLQITGPVLILAGAGSGKTRVITHRIANLLVNHGIDRICALTFTNKAAAEMVERVKNLVPFFPANLQIKTFHSLCLYILRREAFFFGFDSAFTVYDTTLQESLLKQVVKDLSLDPKFYKPSMLGNYISSLKDKMLSPEAYLEKEGRTDFSKTVSAIYKEYEKRKDANRAFDFGDLIWKTVQLFHKSPDAIAKYRHKWEYVMVDEYQDTNKVQYQLVLLLAGEKRNLCVVGDDDQSIYSWRGADIGNILNFEKDFPESTVIKLEENYRSSSNIILAASKVISNNTQRKQKEIFTNNPEGSPIVLNEFENESEEAHGVITRIRSAYSYGTEYKNIAIFYRTNSQSRYFEEALRNLGIPYKIFGGFRFFDRAEIKDFIAYLSVVSNPLDSVSLLRIVNHPPRGIGDSGIDKIREFSLEKGISLLEALGQEDIPLKKAAKSKGRELYNLFGDLIEKAEKNSSPSEIALELLNRSGLMSHLKEEGTEESIARLENLQELVNSIEEYEKNSDSPSLEEYLNQISLITSEEESKELADYVNLMTVHNAKGLEFKIVFLSGLEEGTFPHSMSLEDSHFGDEEERRLFYVALTRAREQLFLSYCRTSRKFGKVEDRIPSRFLSEVPRECFGERISRERTARRPQGPPLASKTRPVEEKFTTGLSSTPDPANLYLKPGDRVKHKQFGIGTIQTVSGKEKIRKFLFASETLKRIFLLLIPRLRNYKKGLSLPVLKSDINIGNRKPDEENTRNLSFTPHSFCRPSSGKITRCCGRIQQSRRI</sequence>
<evidence type="ECO:0000313" key="17">
    <source>
        <dbReference type="Proteomes" id="UP000012101"/>
    </source>
</evidence>
<gene>
    <name evidence="16" type="ORF">LEP1GSC038_1434</name>
</gene>
<evidence type="ECO:0000259" key="14">
    <source>
        <dbReference type="PROSITE" id="PS51198"/>
    </source>
</evidence>
<dbReference type="InterPro" id="IPR014017">
    <property type="entry name" value="DNA_helicase_UvrD-like_C"/>
</dbReference>
<reference evidence="16 17" key="1">
    <citation type="submission" date="2013-01" db="EMBL/GenBank/DDBJ databases">
        <authorList>
            <person name="Harkins D.M."/>
            <person name="Durkin A.S."/>
            <person name="Brinkac L.M."/>
            <person name="Haft D.H."/>
            <person name="Selengut J.D."/>
            <person name="Sanka R."/>
            <person name="DePew J."/>
            <person name="Purushe J."/>
            <person name="Hospenthal D.R."/>
            <person name="Murray C.K."/>
            <person name="Pimentel G."/>
            <person name="Wasfy M."/>
            <person name="Vinetz J.M."/>
            <person name="Sutton G.G."/>
            <person name="Nierman W.C."/>
            <person name="Fouts D.E."/>
        </authorList>
    </citation>
    <scope>NUCLEOTIDE SEQUENCE [LARGE SCALE GENOMIC DNA]</scope>
    <source>
        <strain evidence="16 17">2006001855</strain>
    </source>
</reference>
<evidence type="ECO:0000256" key="7">
    <source>
        <dbReference type="ARBA" id="ARBA00023235"/>
    </source>
</evidence>
<feature type="binding site" evidence="12">
    <location>
        <begin position="28"/>
        <end position="35"/>
    </location>
    <ligand>
        <name>ATP</name>
        <dbReference type="ChEBI" id="CHEBI:30616"/>
    </ligand>
</feature>
<keyword evidence="6" id="KW-0238">DNA-binding</keyword>
<dbReference type="Proteomes" id="UP000012101">
    <property type="component" value="Unassembled WGS sequence"/>
</dbReference>
<dbReference type="CDD" id="cd18807">
    <property type="entry name" value="SF1_C_UvrD"/>
    <property type="match status" value="1"/>
</dbReference>
<comment type="similarity">
    <text evidence="1">Belongs to the helicase family. UvrD subfamily.</text>
</comment>
<evidence type="ECO:0000259" key="15">
    <source>
        <dbReference type="PROSITE" id="PS51217"/>
    </source>
</evidence>
<keyword evidence="4 12" id="KW-0347">Helicase</keyword>
<dbReference type="GO" id="GO:0003677">
    <property type="term" value="F:DNA binding"/>
    <property type="evidence" value="ECO:0007669"/>
    <property type="project" value="UniProtKB-KW"/>
</dbReference>
<feature type="domain" description="UvrD-like helicase C-terminal" evidence="15">
    <location>
        <begin position="286"/>
        <end position="559"/>
    </location>
</feature>
<evidence type="ECO:0000256" key="5">
    <source>
        <dbReference type="ARBA" id="ARBA00022840"/>
    </source>
</evidence>
<evidence type="ECO:0000313" key="16">
    <source>
        <dbReference type="EMBL" id="EMM73213.1"/>
    </source>
</evidence>
<feature type="domain" description="UvrD-like helicase ATP-binding" evidence="14">
    <location>
        <begin position="7"/>
        <end position="285"/>
    </location>
</feature>
<dbReference type="Gene3D" id="1.10.10.160">
    <property type="match status" value="1"/>
</dbReference>
<feature type="region of interest" description="Disordered" evidence="13">
    <location>
        <begin position="643"/>
        <end position="674"/>
    </location>
</feature>
<comment type="catalytic activity">
    <reaction evidence="11">
        <text>ATP + H2O = ADP + phosphate + H(+)</text>
        <dbReference type="Rhea" id="RHEA:13065"/>
        <dbReference type="ChEBI" id="CHEBI:15377"/>
        <dbReference type="ChEBI" id="CHEBI:15378"/>
        <dbReference type="ChEBI" id="CHEBI:30616"/>
        <dbReference type="ChEBI" id="CHEBI:43474"/>
        <dbReference type="ChEBI" id="CHEBI:456216"/>
        <dbReference type="EC" id="5.6.2.4"/>
    </reaction>
</comment>
<name>M6FKC1_9LEPT</name>
<dbReference type="Gene3D" id="3.40.50.300">
    <property type="entry name" value="P-loop containing nucleotide triphosphate hydrolases"/>
    <property type="match status" value="2"/>
</dbReference>
<evidence type="ECO:0000256" key="4">
    <source>
        <dbReference type="ARBA" id="ARBA00022806"/>
    </source>
</evidence>
<dbReference type="GO" id="GO:0033202">
    <property type="term" value="C:DNA helicase complex"/>
    <property type="evidence" value="ECO:0007669"/>
    <property type="project" value="TreeGrafter"/>
</dbReference>
<evidence type="ECO:0000256" key="10">
    <source>
        <dbReference type="ARBA" id="ARBA00034923"/>
    </source>
</evidence>
<dbReference type="InterPro" id="IPR000212">
    <property type="entry name" value="DNA_helicase_UvrD/REP"/>
</dbReference>
<keyword evidence="3 12" id="KW-0378">Hydrolase</keyword>
<accession>M6FKC1</accession>
<dbReference type="EMBL" id="AFJM02000029">
    <property type="protein sequence ID" value="EMM73213.1"/>
    <property type="molecule type" value="Genomic_DNA"/>
</dbReference>
<dbReference type="Pfam" id="PF13361">
    <property type="entry name" value="UvrD_C"/>
    <property type="match status" value="1"/>
</dbReference>
<dbReference type="Pfam" id="PF00580">
    <property type="entry name" value="UvrD-helicase"/>
    <property type="match status" value="1"/>
</dbReference>
<dbReference type="PANTHER" id="PTHR11070:SF2">
    <property type="entry name" value="ATP-DEPENDENT DNA HELICASE SRS2"/>
    <property type="match status" value="1"/>
</dbReference>
<evidence type="ECO:0000256" key="6">
    <source>
        <dbReference type="ARBA" id="ARBA00023125"/>
    </source>
</evidence>
<dbReference type="InterPro" id="IPR013986">
    <property type="entry name" value="DExx_box_DNA_helicase_dom_sf"/>
</dbReference>
<dbReference type="InterPro" id="IPR014016">
    <property type="entry name" value="UvrD-like_ATP-bd"/>
</dbReference>
<dbReference type="SUPFAM" id="SSF52540">
    <property type="entry name" value="P-loop containing nucleoside triphosphate hydrolases"/>
    <property type="match status" value="1"/>
</dbReference>
<dbReference type="GO" id="GO:0016887">
    <property type="term" value="F:ATP hydrolysis activity"/>
    <property type="evidence" value="ECO:0007669"/>
    <property type="project" value="RHEA"/>
</dbReference>
<evidence type="ECO:0000256" key="13">
    <source>
        <dbReference type="SAM" id="MobiDB-lite"/>
    </source>
</evidence>
<dbReference type="Gene3D" id="1.10.486.10">
    <property type="entry name" value="PCRA, domain 4"/>
    <property type="match status" value="1"/>
</dbReference>
<comment type="caution">
    <text evidence="16">The sequence shown here is derived from an EMBL/GenBank/DDBJ whole genome shotgun (WGS) entry which is preliminary data.</text>
</comment>
<evidence type="ECO:0000256" key="12">
    <source>
        <dbReference type="PROSITE-ProRule" id="PRU00560"/>
    </source>
</evidence>
<dbReference type="GO" id="GO:0005524">
    <property type="term" value="F:ATP binding"/>
    <property type="evidence" value="ECO:0007669"/>
    <property type="project" value="UniProtKB-UniRule"/>
</dbReference>
<protein>
    <recommendedName>
        <fullName evidence="9">DNA 3'-5' helicase</fullName>
        <ecNumber evidence="9">5.6.2.4</ecNumber>
    </recommendedName>
    <alternativeName>
        <fullName evidence="10">DNA 3'-5' helicase II</fullName>
    </alternativeName>
</protein>
<dbReference type="PROSITE" id="PS51217">
    <property type="entry name" value="UVRD_HELICASE_CTER"/>
    <property type="match status" value="1"/>
</dbReference>
<dbReference type="AlphaFoldDB" id="M6FKC1"/>
<comment type="catalytic activity">
    <reaction evidence="8">
        <text>Couples ATP hydrolysis with the unwinding of duplex DNA by translocating in the 3'-5' direction.</text>
        <dbReference type="EC" id="5.6.2.4"/>
    </reaction>
</comment>
<organism evidence="16 17">
    <name type="scientific">Leptospira weilii str. 2006001855</name>
    <dbReference type="NCBI Taxonomy" id="996804"/>
    <lineage>
        <taxon>Bacteria</taxon>
        <taxon>Pseudomonadati</taxon>
        <taxon>Spirochaetota</taxon>
        <taxon>Spirochaetia</taxon>
        <taxon>Leptospirales</taxon>
        <taxon>Leptospiraceae</taxon>
        <taxon>Leptospira</taxon>
    </lineage>
</organism>
<dbReference type="PANTHER" id="PTHR11070">
    <property type="entry name" value="UVRD / RECB / PCRA DNA HELICASE FAMILY MEMBER"/>
    <property type="match status" value="1"/>
</dbReference>
<dbReference type="PROSITE" id="PS51198">
    <property type="entry name" value="UVRD_HELICASE_ATP_BIND"/>
    <property type="match status" value="1"/>
</dbReference>
<dbReference type="GO" id="GO:0005829">
    <property type="term" value="C:cytosol"/>
    <property type="evidence" value="ECO:0007669"/>
    <property type="project" value="TreeGrafter"/>
</dbReference>
<dbReference type="GO" id="GO:0000725">
    <property type="term" value="P:recombinational repair"/>
    <property type="evidence" value="ECO:0007669"/>
    <property type="project" value="TreeGrafter"/>
</dbReference>
<keyword evidence="5 12" id="KW-0067">ATP-binding</keyword>
<evidence type="ECO:0000256" key="2">
    <source>
        <dbReference type="ARBA" id="ARBA00022741"/>
    </source>
</evidence>